<reference evidence="2" key="1">
    <citation type="submission" date="2020-10" db="EMBL/GenBank/DDBJ databases">
        <authorList>
            <person name="Castelo-Branco R."/>
            <person name="Eusebio N."/>
            <person name="Adriana R."/>
            <person name="Vieira A."/>
            <person name="Brugerolle De Fraissinette N."/>
            <person name="Rezende De Castro R."/>
            <person name="Schneider M.P."/>
            <person name="Vasconcelos V."/>
            <person name="Leao P.N."/>
        </authorList>
    </citation>
    <scope>NUCLEOTIDE SEQUENCE</scope>
    <source>
        <strain evidence="2">LEGE 11480</strain>
    </source>
</reference>
<feature type="region of interest" description="Disordered" evidence="1">
    <location>
        <begin position="183"/>
        <end position="203"/>
    </location>
</feature>
<organism evidence="2 3">
    <name type="scientific">Romeriopsis navalis LEGE 11480</name>
    <dbReference type="NCBI Taxonomy" id="2777977"/>
    <lineage>
        <taxon>Bacteria</taxon>
        <taxon>Bacillati</taxon>
        <taxon>Cyanobacteriota</taxon>
        <taxon>Cyanophyceae</taxon>
        <taxon>Leptolyngbyales</taxon>
        <taxon>Leptolyngbyaceae</taxon>
        <taxon>Romeriopsis</taxon>
        <taxon>Romeriopsis navalis</taxon>
    </lineage>
</organism>
<gene>
    <name evidence="2" type="ORF">IQ266_21875</name>
</gene>
<protein>
    <submittedName>
        <fullName evidence="2">Uncharacterized protein</fullName>
    </submittedName>
</protein>
<dbReference type="AlphaFoldDB" id="A0A928VPN6"/>
<dbReference type="RefSeq" id="WP_264327210.1">
    <property type="nucleotide sequence ID" value="NZ_JADEXQ010000102.1"/>
</dbReference>
<name>A0A928VPN6_9CYAN</name>
<proteinExistence type="predicted"/>
<dbReference type="Proteomes" id="UP000625316">
    <property type="component" value="Unassembled WGS sequence"/>
</dbReference>
<evidence type="ECO:0000313" key="3">
    <source>
        <dbReference type="Proteomes" id="UP000625316"/>
    </source>
</evidence>
<dbReference type="EMBL" id="JADEXQ010000102">
    <property type="protein sequence ID" value="MBE9032391.1"/>
    <property type="molecule type" value="Genomic_DNA"/>
</dbReference>
<keyword evidence="3" id="KW-1185">Reference proteome</keyword>
<evidence type="ECO:0000256" key="1">
    <source>
        <dbReference type="SAM" id="MobiDB-lite"/>
    </source>
</evidence>
<evidence type="ECO:0000313" key="2">
    <source>
        <dbReference type="EMBL" id="MBE9032391.1"/>
    </source>
</evidence>
<comment type="caution">
    <text evidence="2">The sequence shown here is derived from an EMBL/GenBank/DDBJ whole genome shotgun (WGS) entry which is preliminary data.</text>
</comment>
<sequence length="203" mass="23317">MERVYSTEELIQILADEQRACMSGERLNLAAQPSGINHVIDRLIEPTGIQKFTAYENFRTTIHQYQQEHQVSGIVWQEITFNDRTLKFPKIDEQLASLNQDLQVLSAAKLDVVNFWQQVTDAMQLFLAMQRGIRFEPSDYPAIERIIARSEWATLSHHGRGENLEIILQLGWGKPEAARYRRDFPHSGSESVHAVYPGREPLG</sequence>
<accession>A0A928VPN6</accession>